<accession>A0A0G2HX35</accession>
<protein>
    <submittedName>
        <fullName evidence="1">Uncharacterized protein</fullName>
    </submittedName>
</protein>
<dbReference type="OrthoDB" id="10517182at2759"/>
<comment type="caution">
    <text evidence="1">The sequence shown here is derived from an EMBL/GenBank/DDBJ whole genome shotgun (WGS) entry which is preliminary data.</text>
</comment>
<reference evidence="2" key="1">
    <citation type="journal article" date="2015" name="PLoS Genet.">
        <title>The dynamic genome and transcriptome of the human fungal pathogen Blastomyces and close relative Emmonsia.</title>
        <authorList>
            <person name="Munoz J.F."/>
            <person name="Gauthier G.M."/>
            <person name="Desjardins C.A."/>
            <person name="Gallo J.E."/>
            <person name="Holder J."/>
            <person name="Sullivan T.D."/>
            <person name="Marty A.J."/>
            <person name="Carmen J.C."/>
            <person name="Chen Z."/>
            <person name="Ding L."/>
            <person name="Gujja S."/>
            <person name="Magrini V."/>
            <person name="Misas E."/>
            <person name="Mitreva M."/>
            <person name="Priest M."/>
            <person name="Saif S."/>
            <person name="Whiston E.A."/>
            <person name="Young S."/>
            <person name="Zeng Q."/>
            <person name="Goldman W.E."/>
            <person name="Mardis E.R."/>
            <person name="Taylor J.W."/>
            <person name="McEwen J.G."/>
            <person name="Clay O.K."/>
            <person name="Klein B.S."/>
            <person name="Cuomo C.A."/>
        </authorList>
    </citation>
    <scope>NUCLEOTIDE SEQUENCE [LARGE SCALE GENOMIC DNA]</scope>
    <source>
        <strain evidence="2">UAMH 3008</strain>
    </source>
</reference>
<dbReference type="VEuPathDB" id="FungiDB:EMCG_02832"/>
<proteinExistence type="predicted"/>
<gene>
    <name evidence="1" type="ORF">EMCG_02832</name>
</gene>
<evidence type="ECO:0000313" key="1">
    <source>
        <dbReference type="EMBL" id="KKZ62837.1"/>
    </source>
</evidence>
<dbReference type="Proteomes" id="UP000034164">
    <property type="component" value="Unassembled WGS sequence"/>
</dbReference>
<name>A0A0G2HX35_9EURO</name>
<organism evidence="1 2">
    <name type="scientific">[Emmonsia] crescens</name>
    <dbReference type="NCBI Taxonomy" id="73230"/>
    <lineage>
        <taxon>Eukaryota</taxon>
        <taxon>Fungi</taxon>
        <taxon>Dikarya</taxon>
        <taxon>Ascomycota</taxon>
        <taxon>Pezizomycotina</taxon>
        <taxon>Eurotiomycetes</taxon>
        <taxon>Eurotiomycetidae</taxon>
        <taxon>Onygenales</taxon>
        <taxon>Ajellomycetaceae</taxon>
        <taxon>Emergomyces</taxon>
    </lineage>
</organism>
<evidence type="ECO:0000313" key="2">
    <source>
        <dbReference type="Proteomes" id="UP000034164"/>
    </source>
</evidence>
<dbReference type="EMBL" id="LCZI01001031">
    <property type="protein sequence ID" value="KKZ62837.1"/>
    <property type="molecule type" value="Genomic_DNA"/>
</dbReference>
<sequence>MAERSPKYRQEIQQVRLEIPFVIGVCEVRVWSGPPVFISNALSGNCVPANLKDYIIFWSSQANPVATSYRSLQIEIKE</sequence>
<dbReference type="AlphaFoldDB" id="A0A0G2HX35"/>